<dbReference type="EMBL" id="UOYP01000334">
    <property type="protein sequence ID" value="VAY88770.1"/>
    <property type="molecule type" value="Genomic_DNA"/>
</dbReference>
<dbReference type="HAMAP" id="MF_01844">
    <property type="entry name" value="NhaA"/>
    <property type="match status" value="1"/>
</dbReference>
<dbReference type="InterPro" id="IPR023171">
    <property type="entry name" value="Na/H_antiporter_dom_sf"/>
</dbReference>
<accession>A0A3P3ZPK0</accession>
<feature type="transmembrane region" description="Helical" evidence="6">
    <location>
        <begin position="152"/>
        <end position="173"/>
    </location>
</feature>
<dbReference type="PANTHER" id="PTHR30341:SF0">
    <property type="entry name" value="NA(+)_H(+) ANTIPORTER NHAA"/>
    <property type="match status" value="1"/>
</dbReference>
<dbReference type="Gene3D" id="1.20.1530.10">
    <property type="entry name" value="Na+/H+ antiporter like domain"/>
    <property type="match status" value="1"/>
</dbReference>
<name>A0A3P3ZPK0_9ZZZZ</name>
<feature type="transmembrane region" description="Helical" evidence="6">
    <location>
        <begin position="126"/>
        <end position="143"/>
    </location>
</feature>
<keyword evidence="3 6" id="KW-0812">Transmembrane</keyword>
<evidence type="ECO:0000256" key="2">
    <source>
        <dbReference type="ARBA" id="ARBA00022475"/>
    </source>
</evidence>
<feature type="transmembrane region" description="Helical" evidence="6">
    <location>
        <begin position="61"/>
        <end position="78"/>
    </location>
</feature>
<dbReference type="NCBIfam" id="TIGR00773">
    <property type="entry name" value="NhaA"/>
    <property type="match status" value="1"/>
</dbReference>
<dbReference type="PANTHER" id="PTHR30341">
    <property type="entry name" value="SODIUM ION/PROTON ANTIPORTER NHAA-RELATED"/>
    <property type="match status" value="1"/>
</dbReference>
<feature type="transmembrane region" description="Helical" evidence="6">
    <location>
        <begin position="363"/>
        <end position="382"/>
    </location>
</feature>
<feature type="transmembrane region" description="Helical" evidence="6">
    <location>
        <begin position="260"/>
        <end position="281"/>
    </location>
</feature>
<feature type="transmembrane region" description="Helical" evidence="6">
    <location>
        <begin position="179"/>
        <end position="195"/>
    </location>
</feature>
<dbReference type="Pfam" id="PF06965">
    <property type="entry name" value="Na_H_antiport_1"/>
    <property type="match status" value="1"/>
</dbReference>
<evidence type="ECO:0000313" key="7">
    <source>
        <dbReference type="EMBL" id="VAY88770.1"/>
    </source>
</evidence>
<keyword evidence="4 6" id="KW-1133">Transmembrane helix</keyword>
<comment type="subcellular location">
    <subcellularLocation>
        <location evidence="1">Cell inner membrane</location>
        <topology evidence="1">Multi-pass membrane protein</topology>
    </subcellularLocation>
</comment>
<evidence type="ECO:0000256" key="3">
    <source>
        <dbReference type="ARBA" id="ARBA00022692"/>
    </source>
</evidence>
<reference evidence="7" key="1">
    <citation type="submission" date="2018-10" db="EMBL/GenBank/DDBJ databases">
        <authorList>
            <person name="Plewniak F."/>
        </authorList>
    </citation>
    <scope>NUCLEOTIDE SEQUENCE</scope>
</reference>
<keyword evidence="5 6" id="KW-0472">Membrane</keyword>
<keyword evidence="2" id="KW-1003">Cell membrane</keyword>
<feature type="transmembrane region" description="Helical" evidence="6">
    <location>
        <begin position="329"/>
        <end position="351"/>
    </location>
</feature>
<feature type="transmembrane region" description="Helical" evidence="6">
    <location>
        <begin position="207"/>
        <end position="240"/>
    </location>
</feature>
<evidence type="ECO:0000256" key="5">
    <source>
        <dbReference type="ARBA" id="ARBA00023136"/>
    </source>
</evidence>
<evidence type="ECO:0000256" key="1">
    <source>
        <dbReference type="ARBA" id="ARBA00004429"/>
    </source>
</evidence>
<dbReference type="InterPro" id="IPR004670">
    <property type="entry name" value="NhaA"/>
</dbReference>
<feature type="transmembrane region" description="Helical" evidence="6">
    <location>
        <begin position="93"/>
        <end position="114"/>
    </location>
</feature>
<dbReference type="AlphaFoldDB" id="A0A3P3ZPK0"/>
<dbReference type="NCBIfam" id="NF007111">
    <property type="entry name" value="PRK09560.1"/>
    <property type="match status" value="1"/>
</dbReference>
<proteinExistence type="inferred from homology"/>
<gene>
    <name evidence="7" type="primary">nhaA</name>
    <name evidence="7" type="ORF">CARN8_40003</name>
</gene>
<evidence type="ECO:0000256" key="4">
    <source>
        <dbReference type="ARBA" id="ARBA00022989"/>
    </source>
</evidence>
<dbReference type="GO" id="GO:0006885">
    <property type="term" value="P:regulation of pH"/>
    <property type="evidence" value="ECO:0007669"/>
    <property type="project" value="InterPro"/>
</dbReference>
<organism evidence="7">
    <name type="scientific">mine drainage metagenome</name>
    <dbReference type="NCBI Taxonomy" id="410659"/>
    <lineage>
        <taxon>unclassified sequences</taxon>
        <taxon>metagenomes</taxon>
        <taxon>ecological metagenomes</taxon>
    </lineage>
</organism>
<protein>
    <submittedName>
        <fullName evidence="7">Na(+)/H(+) antiporter NhaA</fullName>
    </submittedName>
</protein>
<dbReference type="GO" id="GO:0005886">
    <property type="term" value="C:plasma membrane"/>
    <property type="evidence" value="ECO:0007669"/>
    <property type="project" value="UniProtKB-SubCell"/>
</dbReference>
<feature type="transmembrane region" description="Helical" evidence="6">
    <location>
        <begin position="21"/>
        <end position="41"/>
    </location>
</feature>
<evidence type="ECO:0000256" key="6">
    <source>
        <dbReference type="SAM" id="Phobius"/>
    </source>
</evidence>
<feature type="transmembrane region" description="Helical" evidence="6">
    <location>
        <begin position="293"/>
        <end position="317"/>
    </location>
</feature>
<dbReference type="GO" id="GO:0015385">
    <property type="term" value="F:sodium:proton antiporter activity"/>
    <property type="evidence" value="ECO:0007669"/>
    <property type="project" value="TreeGrafter"/>
</dbReference>
<sequence>MADIQTVLSRTFNNFFESEKSSGILLIFCTLVSLALANSSLGHDYLGFWHVPIAGLTIEHWVNDGLMAIFFLFVGLELERELYNGELSNPKNALLPVVAALGGISVPALIHFMLNTGTPTQAGTGIPMATDIAFALGVLALLGSRVPVSLKIFLTALAVIDDLGAIIVIALFYTAQFSLIHLVSALGVFILLLVLNRVFKVMWMPLYLLGGVLMWFFMFNSGVHATISGVLLAFAIPFSAKAEDEESPSHRLENFLHKPVAFMILPLFALANTGFIIGPAWQNSLASRNSWGIIAGLVIGKPAGITLACFLAVVINVCQLPLDLKWRHIFGAGLLGGIGFTMSIFIANLAFSGKAEIIDASKLAILLSSLAAGTLGFLWLKLSNSEIQSME</sequence>